<dbReference type="EMBL" id="GG697342">
    <property type="protein sequence ID" value="EFQ28858.1"/>
    <property type="molecule type" value="Genomic_DNA"/>
</dbReference>
<evidence type="ECO:0000313" key="2">
    <source>
        <dbReference type="Proteomes" id="UP000008782"/>
    </source>
</evidence>
<dbReference type="STRING" id="645133.E3QD86"/>
<dbReference type="eggNOG" id="ENOG502RIGC">
    <property type="taxonomic scope" value="Eukaryota"/>
</dbReference>
<organism evidence="2">
    <name type="scientific">Colletotrichum graminicola (strain M1.001 / M2 / FGSC 10212)</name>
    <name type="common">Maize anthracnose fungus</name>
    <name type="synonym">Glomerella graminicola</name>
    <dbReference type="NCBI Taxonomy" id="645133"/>
    <lineage>
        <taxon>Eukaryota</taxon>
        <taxon>Fungi</taxon>
        <taxon>Dikarya</taxon>
        <taxon>Ascomycota</taxon>
        <taxon>Pezizomycotina</taxon>
        <taxon>Sordariomycetes</taxon>
        <taxon>Hypocreomycetidae</taxon>
        <taxon>Glomerellales</taxon>
        <taxon>Glomerellaceae</taxon>
        <taxon>Colletotrichum</taxon>
        <taxon>Colletotrichum graminicola species complex</taxon>
    </lineage>
</organism>
<proteinExistence type="predicted"/>
<protein>
    <submittedName>
        <fullName evidence="1">Uncharacterized protein</fullName>
    </submittedName>
</protein>
<keyword evidence="2" id="KW-1185">Reference proteome</keyword>
<gene>
    <name evidence="1" type="ORF">GLRG_04002</name>
</gene>
<name>E3QD86_COLGM</name>
<evidence type="ECO:0000313" key="1">
    <source>
        <dbReference type="EMBL" id="EFQ28858.1"/>
    </source>
</evidence>
<dbReference type="GeneID" id="24409367"/>
<reference evidence="2" key="1">
    <citation type="journal article" date="2012" name="Nat. Genet.">
        <title>Lifestyle transitions in plant pathogenic Colletotrichum fungi deciphered by genome and transcriptome analyses.</title>
        <authorList>
            <person name="O'Connell R.J."/>
            <person name="Thon M.R."/>
            <person name="Hacquard S."/>
            <person name="Amyotte S.G."/>
            <person name="Kleemann J."/>
            <person name="Torres M.F."/>
            <person name="Damm U."/>
            <person name="Buiate E.A."/>
            <person name="Epstein L."/>
            <person name="Alkan N."/>
            <person name="Altmueller J."/>
            <person name="Alvarado-Balderrama L."/>
            <person name="Bauser C.A."/>
            <person name="Becker C."/>
            <person name="Birren B.W."/>
            <person name="Chen Z."/>
            <person name="Choi J."/>
            <person name="Crouch J.A."/>
            <person name="Duvick J.P."/>
            <person name="Farman M.A."/>
            <person name="Gan P."/>
            <person name="Heiman D."/>
            <person name="Henrissat B."/>
            <person name="Howard R.J."/>
            <person name="Kabbage M."/>
            <person name="Koch C."/>
            <person name="Kracher B."/>
            <person name="Kubo Y."/>
            <person name="Law A.D."/>
            <person name="Lebrun M.-H."/>
            <person name="Lee Y.-H."/>
            <person name="Miyara I."/>
            <person name="Moore N."/>
            <person name="Neumann U."/>
            <person name="Nordstroem K."/>
            <person name="Panaccione D.G."/>
            <person name="Panstruga R."/>
            <person name="Place M."/>
            <person name="Proctor R.H."/>
            <person name="Prusky D."/>
            <person name="Rech G."/>
            <person name="Reinhardt R."/>
            <person name="Rollins J.A."/>
            <person name="Rounsley S."/>
            <person name="Schardl C.L."/>
            <person name="Schwartz D.C."/>
            <person name="Shenoy N."/>
            <person name="Shirasu K."/>
            <person name="Sikhakolli U.R."/>
            <person name="Stueber K."/>
            <person name="Sukno S.A."/>
            <person name="Sweigard J.A."/>
            <person name="Takano Y."/>
            <person name="Takahara H."/>
            <person name="Trail F."/>
            <person name="van der Does H.C."/>
            <person name="Voll L.M."/>
            <person name="Will I."/>
            <person name="Young S."/>
            <person name="Zeng Q."/>
            <person name="Zhang J."/>
            <person name="Zhou S."/>
            <person name="Dickman M.B."/>
            <person name="Schulze-Lefert P."/>
            <person name="Ver Loren van Themaat E."/>
            <person name="Ma L.-J."/>
            <person name="Vaillancourt L.J."/>
        </authorList>
    </citation>
    <scope>NUCLEOTIDE SEQUENCE [LARGE SCALE GENOMIC DNA]</scope>
    <source>
        <strain evidence="2">M1.001 / M2 / FGSC 10212</strain>
    </source>
</reference>
<dbReference type="OrthoDB" id="5415512at2759"/>
<dbReference type="HOGENOM" id="CLU_1427879_0_0_1"/>
<dbReference type="AlphaFoldDB" id="E3QD86"/>
<accession>E3QD86</accession>
<dbReference type="VEuPathDB" id="FungiDB:GLRG_04002"/>
<dbReference type="Proteomes" id="UP000008782">
    <property type="component" value="Unassembled WGS sequence"/>
</dbReference>
<sequence length="190" mass="21596">MEEAPQAHSGAIRRASDMDTGVIYYTGACTDRSRHVKQQSFQHMRGTIGDKQNGKGGSMATDVSVHLDDNADGYYCCGCGIRRSDEHHRVRKFKSGDPAWRNFCKRCHAKHLVNSRGKTMKTYANFCFGCGFARSSHFNKEHPINQDQRPVKNFCAYCMKQFSRKALIPTETLLGSVLPLSYPNRFWIHL</sequence>
<dbReference type="RefSeq" id="XP_008092878.1">
    <property type="nucleotide sequence ID" value="XM_008094687.1"/>
</dbReference>